<proteinExistence type="predicted"/>
<sequence>MIGSRIPRGRIARMDSAMDVIVHLGAHRTATTSLQSWALQNEDALRAAGIAVWGPQVTRGGLFAGLMKRPEWLDAEDERIARASATAIRMQIDRLEEAGTRALVISEENFLGTMPHCLEQETLYPDAGARLRRIVAALGPHLTGLALTIRRYDGWWASLLADQGRRGRRLPDARGLDRLARHPRGWKRLVQILREEGQGRPVTVWPFERMVGRNHDQMQAMLGTVALPDGLYDHGRAMNAVPTRSPSPFTLDQRGWMMTRYLEDLAWLSVPRPGITCFETEPTQDHGQPGAHPGWPTEEEGKSHDHEERGLGEARSEGAA</sequence>
<organism evidence="2 3">
    <name type="scientific">Rhodobacter viridis</name>
    <dbReference type="NCBI Taxonomy" id="1054202"/>
    <lineage>
        <taxon>Bacteria</taxon>
        <taxon>Pseudomonadati</taxon>
        <taxon>Pseudomonadota</taxon>
        <taxon>Alphaproteobacteria</taxon>
        <taxon>Rhodobacterales</taxon>
        <taxon>Rhodobacter group</taxon>
        <taxon>Rhodobacter</taxon>
    </lineage>
</organism>
<evidence type="ECO:0000313" key="3">
    <source>
        <dbReference type="Proteomes" id="UP000247727"/>
    </source>
</evidence>
<dbReference type="Proteomes" id="UP000247727">
    <property type="component" value="Unassembled WGS sequence"/>
</dbReference>
<dbReference type="EMBL" id="QJTK01000005">
    <property type="protein sequence ID" value="PYF10241.1"/>
    <property type="molecule type" value="Genomic_DNA"/>
</dbReference>
<evidence type="ECO:0000256" key="1">
    <source>
        <dbReference type="SAM" id="MobiDB-lite"/>
    </source>
</evidence>
<dbReference type="OrthoDB" id="8481769at2"/>
<reference evidence="2 3" key="1">
    <citation type="submission" date="2018-06" db="EMBL/GenBank/DDBJ databases">
        <title>Genomic Encyclopedia of Type Strains, Phase III (KMG-III): the genomes of soil and plant-associated and newly described type strains.</title>
        <authorList>
            <person name="Whitman W."/>
        </authorList>
    </citation>
    <scope>NUCLEOTIDE SEQUENCE [LARGE SCALE GENOMIC DNA]</scope>
    <source>
        <strain evidence="2 3">JA737</strain>
    </source>
</reference>
<accession>A0A318U1R4</accession>
<name>A0A318U1R4_9RHOB</name>
<dbReference type="AlphaFoldDB" id="A0A318U1R4"/>
<dbReference type="RefSeq" id="WP_110805426.1">
    <property type="nucleotide sequence ID" value="NZ_QJTK01000005.1"/>
</dbReference>
<keyword evidence="3" id="KW-1185">Reference proteome</keyword>
<feature type="compositionally biased region" description="Basic and acidic residues" evidence="1">
    <location>
        <begin position="299"/>
        <end position="320"/>
    </location>
</feature>
<protein>
    <submittedName>
        <fullName evidence="2">Uncharacterized protein</fullName>
    </submittedName>
</protein>
<comment type="caution">
    <text evidence="2">The sequence shown here is derived from an EMBL/GenBank/DDBJ whole genome shotgun (WGS) entry which is preliminary data.</text>
</comment>
<feature type="region of interest" description="Disordered" evidence="1">
    <location>
        <begin position="279"/>
        <end position="320"/>
    </location>
</feature>
<evidence type="ECO:0000313" key="2">
    <source>
        <dbReference type="EMBL" id="PYF10241.1"/>
    </source>
</evidence>
<gene>
    <name evidence="2" type="ORF">C8J30_10550</name>
</gene>